<protein>
    <submittedName>
        <fullName evidence="2">Glycosyl transferase group 1</fullName>
    </submittedName>
</protein>
<name>A7NQX7_ROSCS</name>
<accession>A7NQX7</accession>
<dbReference type="Pfam" id="PF13579">
    <property type="entry name" value="Glyco_trans_4_4"/>
    <property type="match status" value="1"/>
</dbReference>
<keyword evidence="2" id="KW-0808">Transferase</keyword>
<dbReference type="CDD" id="cd03794">
    <property type="entry name" value="GT4_WbuB-like"/>
    <property type="match status" value="1"/>
</dbReference>
<dbReference type="STRING" id="383372.Rcas_3940"/>
<keyword evidence="3" id="KW-1185">Reference proteome</keyword>
<dbReference type="eggNOG" id="COG0438">
    <property type="taxonomic scope" value="Bacteria"/>
</dbReference>
<dbReference type="KEGG" id="rca:Rcas_3940"/>
<evidence type="ECO:0000313" key="3">
    <source>
        <dbReference type="Proteomes" id="UP000000263"/>
    </source>
</evidence>
<dbReference type="SUPFAM" id="SSF53756">
    <property type="entry name" value="UDP-Glycosyltransferase/glycogen phosphorylase"/>
    <property type="match status" value="1"/>
</dbReference>
<gene>
    <name evidence="2" type="ordered locus">Rcas_3940</name>
</gene>
<evidence type="ECO:0000313" key="2">
    <source>
        <dbReference type="EMBL" id="ABU59973.1"/>
    </source>
</evidence>
<dbReference type="RefSeq" id="WP_012122396.1">
    <property type="nucleotide sequence ID" value="NC_009767.1"/>
</dbReference>
<dbReference type="InterPro" id="IPR028098">
    <property type="entry name" value="Glyco_trans_4-like_N"/>
</dbReference>
<dbReference type="Pfam" id="PF13692">
    <property type="entry name" value="Glyco_trans_1_4"/>
    <property type="match status" value="1"/>
</dbReference>
<dbReference type="Gene3D" id="3.40.50.2000">
    <property type="entry name" value="Glycogen Phosphorylase B"/>
    <property type="match status" value="2"/>
</dbReference>
<dbReference type="Proteomes" id="UP000000263">
    <property type="component" value="Chromosome"/>
</dbReference>
<dbReference type="AlphaFoldDB" id="A7NQX7"/>
<dbReference type="CAZy" id="GT4">
    <property type="family name" value="Glycosyltransferase Family 4"/>
</dbReference>
<dbReference type="OrthoDB" id="149790at2"/>
<reference evidence="2 3" key="1">
    <citation type="submission" date="2007-08" db="EMBL/GenBank/DDBJ databases">
        <title>Complete sequence of Roseiflexus castenholzii DSM 13941.</title>
        <authorList>
            <consortium name="US DOE Joint Genome Institute"/>
            <person name="Copeland A."/>
            <person name="Lucas S."/>
            <person name="Lapidus A."/>
            <person name="Barry K."/>
            <person name="Glavina del Rio T."/>
            <person name="Dalin E."/>
            <person name="Tice H."/>
            <person name="Pitluck S."/>
            <person name="Thompson L.S."/>
            <person name="Brettin T."/>
            <person name="Bruce D."/>
            <person name="Detter J.C."/>
            <person name="Han C."/>
            <person name="Tapia R."/>
            <person name="Schmutz J."/>
            <person name="Larimer F."/>
            <person name="Land M."/>
            <person name="Hauser L."/>
            <person name="Kyrpides N."/>
            <person name="Mikhailova N."/>
            <person name="Bryant D.A."/>
            <person name="Hanada S."/>
            <person name="Tsukatani Y."/>
            <person name="Richardson P."/>
        </authorList>
    </citation>
    <scope>NUCLEOTIDE SEQUENCE [LARGE SCALE GENOMIC DNA]</scope>
    <source>
        <strain evidence="3">DSM 13941 / HLO8</strain>
    </source>
</reference>
<sequence length="402" mass="43869">MRIAFLCTSGLDYPSPRGRWLPLARRLAREGYEPHLLMLHPTFDRLKVRQFAHDGVHCAYVGQMHVYGLPGERRHFGALELASVSLQGALALALATVRLRPDAIHVAKPQPINGLAGILAARNGTALYVDCDDYEAEANRFGGAWQRRVVAWWEDRLPQMARGVSVNTHFLYDRLRCLGAPEQRLRYVPNGIDLERQTPPDARQVAALRTALGLTHHPTVVYLGAISAVAHGVRLLIDAFAMLGKHLPTARLVIIGDGDDRPALMAYARARGLERTIIWAGRIPPETALTWLAVGDCSVDPVEATPAAAARSPLKIVESMAVGVPVVTGDVGDRREMLGDTAGLIVSPGDARALADGITTLLTDPTYRAQLAQGARLRAEAYNWNRLACVWQTLYQIGASSL</sequence>
<dbReference type="EMBL" id="CP000804">
    <property type="protein sequence ID" value="ABU59973.1"/>
    <property type="molecule type" value="Genomic_DNA"/>
</dbReference>
<dbReference type="PANTHER" id="PTHR45947:SF3">
    <property type="entry name" value="SULFOQUINOVOSYL TRANSFERASE SQD2"/>
    <property type="match status" value="1"/>
</dbReference>
<dbReference type="PANTHER" id="PTHR45947">
    <property type="entry name" value="SULFOQUINOVOSYL TRANSFERASE SQD2"/>
    <property type="match status" value="1"/>
</dbReference>
<feature type="domain" description="Glycosyltransferase subfamily 4-like N-terminal" evidence="1">
    <location>
        <begin position="21"/>
        <end position="191"/>
    </location>
</feature>
<organism evidence="2 3">
    <name type="scientific">Roseiflexus castenholzii (strain DSM 13941 / HLO8)</name>
    <dbReference type="NCBI Taxonomy" id="383372"/>
    <lineage>
        <taxon>Bacteria</taxon>
        <taxon>Bacillati</taxon>
        <taxon>Chloroflexota</taxon>
        <taxon>Chloroflexia</taxon>
        <taxon>Chloroflexales</taxon>
        <taxon>Roseiflexineae</taxon>
        <taxon>Roseiflexaceae</taxon>
        <taxon>Roseiflexus</taxon>
    </lineage>
</organism>
<evidence type="ECO:0000259" key="1">
    <source>
        <dbReference type="Pfam" id="PF13579"/>
    </source>
</evidence>
<dbReference type="GO" id="GO:0016758">
    <property type="term" value="F:hexosyltransferase activity"/>
    <property type="evidence" value="ECO:0007669"/>
    <property type="project" value="TreeGrafter"/>
</dbReference>
<proteinExistence type="predicted"/>
<dbReference type="HOGENOM" id="CLU_684919_0_0_0"/>
<dbReference type="InterPro" id="IPR050194">
    <property type="entry name" value="Glycosyltransferase_grp1"/>
</dbReference>